<dbReference type="GO" id="GO:0004867">
    <property type="term" value="F:serine-type endopeptidase inhibitor activity"/>
    <property type="evidence" value="ECO:0007669"/>
    <property type="project" value="UniProtKB-UniRule"/>
</dbReference>
<keyword evidence="9" id="KW-0732">Signal</keyword>
<evidence type="ECO:0000313" key="12">
    <source>
        <dbReference type="Proteomes" id="UP000494256"/>
    </source>
</evidence>
<evidence type="ECO:0000256" key="4">
    <source>
        <dbReference type="ARBA" id="ARBA00022900"/>
    </source>
</evidence>
<evidence type="ECO:0000256" key="8">
    <source>
        <dbReference type="SAM" id="Coils"/>
    </source>
</evidence>
<keyword evidence="8" id="KW-0175">Coiled coil</keyword>
<evidence type="ECO:0000256" key="3">
    <source>
        <dbReference type="ARBA" id="ARBA00022690"/>
    </source>
</evidence>
<feature type="coiled-coil region" evidence="8">
    <location>
        <begin position="384"/>
        <end position="411"/>
    </location>
</feature>
<feature type="disulfide bond" evidence="7">
    <location>
        <begin position="299"/>
        <end position="309"/>
    </location>
</feature>
<accession>A0A8S0ZAG5</accession>
<evidence type="ECO:0000256" key="6">
    <source>
        <dbReference type="ARBA" id="ARBA00029459"/>
    </source>
</evidence>
<dbReference type="InterPro" id="IPR008037">
    <property type="entry name" value="Pacifastin_dom"/>
</dbReference>
<comment type="similarity">
    <text evidence="6 7">Belongs to the protease inhibitor I19 family.</text>
</comment>
<keyword evidence="4 7" id="KW-0722">Serine protease inhibitor</keyword>
<gene>
    <name evidence="11" type="ORF">APLA_LOCUS4073</name>
</gene>
<feature type="disulfide bond" evidence="7">
    <location>
        <begin position="296"/>
        <end position="314"/>
    </location>
</feature>
<keyword evidence="5 7" id="KW-1015">Disulfide bond</keyword>
<evidence type="ECO:0000256" key="1">
    <source>
        <dbReference type="ARBA" id="ARBA00004613"/>
    </source>
</evidence>
<dbReference type="Proteomes" id="UP000494256">
    <property type="component" value="Unassembled WGS sequence"/>
</dbReference>
<feature type="signal peptide" evidence="9">
    <location>
        <begin position="1"/>
        <end position="21"/>
    </location>
</feature>
<keyword evidence="3 7" id="KW-0646">Protease inhibitor</keyword>
<comment type="caution">
    <text evidence="7">Lacks conserved residue(s) required for the propagation of feature annotation.</text>
</comment>
<dbReference type="InterPro" id="IPR036201">
    <property type="entry name" value="Pacifastin_dom_sf"/>
</dbReference>
<evidence type="ECO:0000313" key="11">
    <source>
        <dbReference type="EMBL" id="CAB3229453.1"/>
    </source>
</evidence>
<evidence type="ECO:0000256" key="2">
    <source>
        <dbReference type="ARBA" id="ARBA00022525"/>
    </source>
</evidence>
<feature type="disulfide bond" evidence="7">
    <location>
        <begin position="286"/>
        <end position="301"/>
    </location>
</feature>
<protein>
    <recommendedName>
        <fullName evidence="10">Pacifastin domain-containing protein</fullName>
    </recommendedName>
</protein>
<dbReference type="OrthoDB" id="3800937at2759"/>
<comment type="subcellular location">
    <subcellularLocation>
        <location evidence="1">Secreted</location>
    </subcellularLocation>
</comment>
<feature type="domain" description="Pacifastin" evidence="10">
    <location>
        <begin position="283"/>
        <end position="317"/>
    </location>
</feature>
<evidence type="ECO:0000256" key="9">
    <source>
        <dbReference type="SAM" id="SignalP"/>
    </source>
</evidence>
<evidence type="ECO:0000256" key="7">
    <source>
        <dbReference type="PROSITE-ProRule" id="PRU00776"/>
    </source>
</evidence>
<comment type="caution">
    <text evidence="11">The sequence shown here is derived from an EMBL/GenBank/DDBJ whole genome shotgun (WGS) entry which is preliminary data.</text>
</comment>
<evidence type="ECO:0000259" key="10">
    <source>
        <dbReference type="PROSITE" id="PS51446"/>
    </source>
</evidence>
<proteinExistence type="inferred from homology"/>
<dbReference type="Pfam" id="PF05375">
    <property type="entry name" value="Pacifastin_I"/>
    <property type="match status" value="2"/>
</dbReference>
<dbReference type="EMBL" id="CADEBD010000286">
    <property type="protein sequence ID" value="CAB3229453.1"/>
    <property type="molecule type" value="Genomic_DNA"/>
</dbReference>
<dbReference type="GO" id="GO:0005576">
    <property type="term" value="C:extracellular region"/>
    <property type="evidence" value="ECO:0007669"/>
    <property type="project" value="UniProtKB-SubCell"/>
</dbReference>
<dbReference type="AlphaFoldDB" id="A0A8S0ZAG5"/>
<organism evidence="11 12">
    <name type="scientific">Arctia plantaginis</name>
    <name type="common">Wood tiger moth</name>
    <name type="synonym">Phalaena plantaginis</name>
    <dbReference type="NCBI Taxonomy" id="874455"/>
    <lineage>
        <taxon>Eukaryota</taxon>
        <taxon>Metazoa</taxon>
        <taxon>Ecdysozoa</taxon>
        <taxon>Arthropoda</taxon>
        <taxon>Hexapoda</taxon>
        <taxon>Insecta</taxon>
        <taxon>Pterygota</taxon>
        <taxon>Neoptera</taxon>
        <taxon>Endopterygota</taxon>
        <taxon>Lepidoptera</taxon>
        <taxon>Glossata</taxon>
        <taxon>Ditrysia</taxon>
        <taxon>Noctuoidea</taxon>
        <taxon>Erebidae</taxon>
        <taxon>Arctiinae</taxon>
        <taxon>Arctia</taxon>
    </lineage>
</organism>
<sequence length="576" mass="65899">MMLLRAVAVITTILFVEKSVGRLLQVGRQCVPTATVQGPCHDCVCSVEGVFHCKRRQCYAVDLNVKRPKEDCQANSLYREDTIFCTCSEEGLWRSDACQERFKFLLPKTSHLHYQLRTSVTCEADMLYIIDCNVCRCDTTGFINVTACTTRHCTSGHKADPCQIGDILRTDEQICACSDVNFYIDRLCVSIQDHPVQKVSEVALTKLVEVGESWRRVDDLLSNTCDTEVVYSVDCNKCVCSEAHLICTTKICTLRKKIALRREKWSHKIKDMFYTLPELHSHKDSCIPGKTYRYQCNTCYCTKDGHPSCATMMCLENYVLDETALRGALSFANESLRSLPEIRDGDTCKDGKLYRQNCNTCTCKGNSLLCTKMACHDFRIPDTLRQQRKKRKAHKRSKDDVEQQLEVSDREFYMLPELPHHAAGCTPDKKYKVNCNVCICNEHKNLICDKKMCVDQKTTRDLEVKKNSGKSCTTNFETKKCVKCKCKKGVTECEAITKCQTEEDLQVLSKGAGSIHRLTFNYVEEKCVPDVVYREKCNNCYCQPDKTLRCTNKMCLNYEQALQLEKQREYLEEHGV</sequence>
<dbReference type="SUPFAM" id="SSF57283">
    <property type="entry name" value="PMP inhibitors"/>
    <property type="match status" value="3"/>
</dbReference>
<name>A0A8S0ZAG5_ARCPL</name>
<evidence type="ECO:0000256" key="5">
    <source>
        <dbReference type="ARBA" id="ARBA00023157"/>
    </source>
</evidence>
<feature type="chain" id="PRO_5035755124" description="Pacifastin domain-containing protein" evidence="9">
    <location>
        <begin position="22"/>
        <end position="576"/>
    </location>
</feature>
<dbReference type="PROSITE" id="PS51446">
    <property type="entry name" value="PACIFASTIN"/>
    <property type="match status" value="1"/>
</dbReference>
<reference evidence="11 12" key="1">
    <citation type="submission" date="2020-04" db="EMBL/GenBank/DDBJ databases">
        <authorList>
            <person name="Wallbank WR R."/>
            <person name="Pardo Diaz C."/>
            <person name="Kozak K."/>
            <person name="Martin S."/>
            <person name="Jiggins C."/>
            <person name="Moest M."/>
            <person name="Warren A I."/>
            <person name="Byers J.R.P. K."/>
            <person name="Montejo-Kovacevich G."/>
            <person name="Yen C E."/>
        </authorList>
    </citation>
    <scope>NUCLEOTIDE SEQUENCE [LARGE SCALE GENOMIC DNA]</scope>
</reference>
<keyword evidence="2" id="KW-0964">Secreted</keyword>